<dbReference type="OrthoDB" id="10061740at2759"/>
<sequence length="325" mass="36683">MAKLSGVEIIIIIGVGFAVFVILFIVAHRQIARFKVRDLLSKPLLRATQLGASPAHIAYIQRRVGEMLDLDVQPQMWDDHWLQYFKLDEGAPNYVPRAKALDFCVLLKLELLRFGRQFDWTAFEDLGEYFERLKSEYPIDQIPPQSIADLCRLYRMARFDEAEFGEPESDRMIRTTREILGYLRFLNTYPPPAGSDAVLNDHSNNLAGTSAPPSPVSTNPGAGGSRRESSLREREKEKAASKKFLKGYELLESDAGSMAGSVLTKKERSIGSLAKLKRAKKTKQKMAHPSTSWEEEVPLHTFHDNPLINFEPTSTSSSNLKDQIV</sequence>
<evidence type="ECO:0000256" key="4">
    <source>
        <dbReference type="ARBA" id="ARBA00004555"/>
    </source>
</evidence>
<proteinExistence type="predicted"/>
<evidence type="ECO:0000256" key="3">
    <source>
        <dbReference type="ARBA" id="ARBA00004173"/>
    </source>
</evidence>
<dbReference type="GO" id="GO:0005739">
    <property type="term" value="C:mitochondrion"/>
    <property type="evidence" value="ECO:0007669"/>
    <property type="project" value="UniProtKB-SubCell"/>
</dbReference>
<feature type="compositionally biased region" description="Basic and acidic residues" evidence="10">
    <location>
        <begin position="225"/>
        <end position="238"/>
    </location>
</feature>
<gene>
    <name evidence="12" type="primary">RvY_08107-1</name>
    <name evidence="12" type="synonym">RvY_08107.1</name>
    <name evidence="12" type="ORF">RvY_08107</name>
</gene>
<dbReference type="InterPro" id="IPR010876">
    <property type="entry name" value="C1orf43"/>
</dbReference>
<evidence type="ECO:0000256" key="10">
    <source>
        <dbReference type="SAM" id="MobiDB-lite"/>
    </source>
</evidence>
<organism evidence="12 13">
    <name type="scientific">Ramazzottius varieornatus</name>
    <name type="common">Water bear</name>
    <name type="synonym">Tardigrade</name>
    <dbReference type="NCBI Taxonomy" id="947166"/>
    <lineage>
        <taxon>Eukaryota</taxon>
        <taxon>Metazoa</taxon>
        <taxon>Ecdysozoa</taxon>
        <taxon>Tardigrada</taxon>
        <taxon>Eutardigrada</taxon>
        <taxon>Parachela</taxon>
        <taxon>Hypsibioidea</taxon>
        <taxon>Ramazzottiidae</taxon>
        <taxon>Ramazzottius</taxon>
    </lineage>
</organism>
<evidence type="ECO:0000256" key="7">
    <source>
        <dbReference type="ARBA" id="ARBA00023034"/>
    </source>
</evidence>
<accession>A0A1D1V4L2</accession>
<keyword evidence="8" id="KW-0496">Mitochondrion</keyword>
<evidence type="ECO:0000256" key="8">
    <source>
        <dbReference type="ARBA" id="ARBA00023128"/>
    </source>
</evidence>
<dbReference type="AlphaFoldDB" id="A0A1D1V4L2"/>
<evidence type="ECO:0000256" key="5">
    <source>
        <dbReference type="ARBA" id="ARBA00022692"/>
    </source>
</evidence>
<evidence type="ECO:0000256" key="11">
    <source>
        <dbReference type="SAM" id="Phobius"/>
    </source>
</evidence>
<reference evidence="12 13" key="1">
    <citation type="journal article" date="2016" name="Nat. Commun.">
        <title>Extremotolerant tardigrade genome and improved radiotolerance of human cultured cells by tardigrade-unique protein.</title>
        <authorList>
            <person name="Hashimoto T."/>
            <person name="Horikawa D.D."/>
            <person name="Saito Y."/>
            <person name="Kuwahara H."/>
            <person name="Kozuka-Hata H."/>
            <person name="Shin-I T."/>
            <person name="Minakuchi Y."/>
            <person name="Ohishi K."/>
            <person name="Motoyama A."/>
            <person name="Aizu T."/>
            <person name="Enomoto A."/>
            <person name="Kondo K."/>
            <person name="Tanaka S."/>
            <person name="Hara Y."/>
            <person name="Koshikawa S."/>
            <person name="Sagara H."/>
            <person name="Miura T."/>
            <person name="Yokobori S."/>
            <person name="Miyagawa K."/>
            <person name="Suzuki Y."/>
            <person name="Kubo T."/>
            <person name="Oyama M."/>
            <person name="Kohara Y."/>
            <person name="Fujiyama A."/>
            <person name="Arakawa K."/>
            <person name="Katayama T."/>
            <person name="Toyoda A."/>
            <person name="Kunieda T."/>
        </authorList>
    </citation>
    <scope>NUCLEOTIDE SEQUENCE [LARGE SCALE GENOMIC DNA]</scope>
    <source>
        <strain evidence="12 13">YOKOZUNA-1</strain>
    </source>
</reference>
<dbReference type="GO" id="GO:0016020">
    <property type="term" value="C:membrane"/>
    <property type="evidence" value="ECO:0007669"/>
    <property type="project" value="UniProtKB-SubCell"/>
</dbReference>
<keyword evidence="6 11" id="KW-1133">Transmembrane helix</keyword>
<evidence type="ECO:0000313" key="12">
    <source>
        <dbReference type="EMBL" id="GAU96699.1"/>
    </source>
</evidence>
<evidence type="ECO:0000313" key="13">
    <source>
        <dbReference type="Proteomes" id="UP000186922"/>
    </source>
</evidence>
<keyword evidence="9 11" id="KW-0472">Membrane</keyword>
<comment type="function">
    <text evidence="1">General regulator of phagocytosis. Required to uptake Gram negative bacterium by macrophages.</text>
</comment>
<evidence type="ECO:0000256" key="2">
    <source>
        <dbReference type="ARBA" id="ARBA00004167"/>
    </source>
</evidence>
<dbReference type="PANTHER" id="PTHR21425">
    <property type="entry name" value="NICE-3"/>
    <property type="match status" value="1"/>
</dbReference>
<dbReference type="GO" id="GO:0005794">
    <property type="term" value="C:Golgi apparatus"/>
    <property type="evidence" value="ECO:0007669"/>
    <property type="project" value="UniProtKB-SubCell"/>
</dbReference>
<evidence type="ECO:0000256" key="6">
    <source>
        <dbReference type="ARBA" id="ARBA00022989"/>
    </source>
</evidence>
<feature type="region of interest" description="Disordered" evidence="10">
    <location>
        <begin position="196"/>
        <end position="238"/>
    </location>
</feature>
<evidence type="ECO:0000256" key="9">
    <source>
        <dbReference type="ARBA" id="ARBA00023136"/>
    </source>
</evidence>
<keyword evidence="5 11" id="KW-0812">Transmembrane</keyword>
<name>A0A1D1V4L2_RAMVA</name>
<dbReference type="Proteomes" id="UP000186922">
    <property type="component" value="Unassembled WGS sequence"/>
</dbReference>
<dbReference type="PANTHER" id="PTHR21425:SF2">
    <property type="entry name" value="PROTEIN C1ORF43"/>
    <property type="match status" value="1"/>
</dbReference>
<evidence type="ECO:0000256" key="1">
    <source>
        <dbReference type="ARBA" id="ARBA00002620"/>
    </source>
</evidence>
<comment type="caution">
    <text evidence="12">The sequence shown here is derived from an EMBL/GenBank/DDBJ whole genome shotgun (WGS) entry which is preliminary data.</text>
</comment>
<comment type="subcellular location">
    <subcellularLocation>
        <location evidence="4">Golgi apparatus</location>
    </subcellularLocation>
    <subcellularLocation>
        <location evidence="2">Membrane</location>
        <topology evidence="2">Single-pass membrane protein</topology>
    </subcellularLocation>
    <subcellularLocation>
        <location evidence="3">Mitochondrion</location>
    </subcellularLocation>
</comment>
<dbReference type="EMBL" id="BDGG01000003">
    <property type="protein sequence ID" value="GAU96699.1"/>
    <property type="molecule type" value="Genomic_DNA"/>
</dbReference>
<feature type="transmembrane region" description="Helical" evidence="11">
    <location>
        <begin position="6"/>
        <end position="27"/>
    </location>
</feature>
<keyword evidence="13" id="KW-1185">Reference proteome</keyword>
<protein>
    <submittedName>
        <fullName evidence="12">Uncharacterized protein</fullName>
    </submittedName>
</protein>
<keyword evidence="7" id="KW-0333">Golgi apparatus</keyword>
<dbReference type="Pfam" id="PF07406">
    <property type="entry name" value="NICE-3"/>
    <property type="match status" value="1"/>
</dbReference>
<dbReference type="STRING" id="947166.A0A1D1V4L2"/>